<evidence type="ECO:0000256" key="1">
    <source>
        <dbReference type="ARBA" id="ARBA00007613"/>
    </source>
</evidence>
<organism evidence="2 3">
    <name type="scientific">Arcticibacter pallidicorallinus</name>
    <dbReference type="NCBI Taxonomy" id="1259464"/>
    <lineage>
        <taxon>Bacteria</taxon>
        <taxon>Pseudomonadati</taxon>
        <taxon>Bacteroidota</taxon>
        <taxon>Sphingobacteriia</taxon>
        <taxon>Sphingobacteriales</taxon>
        <taxon>Sphingobacteriaceae</taxon>
        <taxon>Arcticibacter</taxon>
    </lineage>
</organism>
<dbReference type="GO" id="GO:0015562">
    <property type="term" value="F:efflux transmembrane transporter activity"/>
    <property type="evidence" value="ECO:0007669"/>
    <property type="project" value="InterPro"/>
</dbReference>
<evidence type="ECO:0000313" key="2">
    <source>
        <dbReference type="EMBL" id="PRY54378.1"/>
    </source>
</evidence>
<gene>
    <name evidence="2" type="ORF">B0I27_102144</name>
</gene>
<dbReference type="RefSeq" id="WP_245925425.1">
    <property type="nucleotide sequence ID" value="NZ_PVTH01000002.1"/>
</dbReference>
<dbReference type="InterPro" id="IPR003423">
    <property type="entry name" value="OMP_efflux"/>
</dbReference>
<dbReference type="SUPFAM" id="SSF56954">
    <property type="entry name" value="Outer membrane efflux proteins (OEP)"/>
    <property type="match status" value="1"/>
</dbReference>
<protein>
    <submittedName>
        <fullName evidence="2">Outer membrane protein TolC</fullName>
    </submittedName>
</protein>
<evidence type="ECO:0000313" key="3">
    <source>
        <dbReference type="Proteomes" id="UP000238034"/>
    </source>
</evidence>
<comment type="caution">
    <text evidence="2">The sequence shown here is derived from an EMBL/GenBank/DDBJ whole genome shotgun (WGS) entry which is preliminary data.</text>
</comment>
<dbReference type="Proteomes" id="UP000238034">
    <property type="component" value="Unassembled WGS sequence"/>
</dbReference>
<proteinExistence type="inferred from homology"/>
<sequence>MYSIKIVFFAWLFVTPALVVGQEILTIDQVLQEVSQNNPAIRALDSRIKSSEAKVEGAGAWMAPMVGAGTFMTPYPGAELMTDSEKGSWMFSAEQEIPNPSKIRAKKKYFASQSAINLAEQDMRLNQLKARARDLYYGIVVLHKKLGYQSENNMIMQNMKKLAEIRYPYNQGALGQVFKAEGRLYETENMLLMTEAEIQSNKTALNALMNRPLQTDFQIDTTLEIRFKPLANLDTAYLSGNRSDLKQMDRSILAMEYNINQMRKEAKPDFRIRFEHMLPRSQMMPNQYSMMGMLSIPIAPWSSGMYKSEVKAMSFEQEAMKKERESMLTEMFGMTKGMENSLMNMERQLRNYKEKILPALRKNLQVSMLSYQENKGDLNTVIDGWEAINMAQMTYIEQMQLFYKMIVDYEKNIER</sequence>
<comment type="similarity">
    <text evidence="1">Belongs to the outer membrane factor (OMF) (TC 1.B.17) family.</text>
</comment>
<dbReference type="PANTHER" id="PTHR30203">
    <property type="entry name" value="OUTER MEMBRANE CATION EFFLUX PROTEIN"/>
    <property type="match status" value="1"/>
</dbReference>
<dbReference type="AlphaFoldDB" id="A0A2T0U935"/>
<dbReference type="EMBL" id="PVTH01000002">
    <property type="protein sequence ID" value="PRY54378.1"/>
    <property type="molecule type" value="Genomic_DNA"/>
</dbReference>
<keyword evidence="3" id="KW-1185">Reference proteome</keyword>
<dbReference type="InterPro" id="IPR010131">
    <property type="entry name" value="MdtP/NodT-like"/>
</dbReference>
<dbReference type="Gene3D" id="1.20.1600.10">
    <property type="entry name" value="Outer membrane efflux proteins (OEP)"/>
    <property type="match status" value="1"/>
</dbReference>
<dbReference type="Pfam" id="PF02321">
    <property type="entry name" value="OEP"/>
    <property type="match status" value="1"/>
</dbReference>
<name>A0A2T0U935_9SPHI</name>
<reference evidence="2 3" key="1">
    <citation type="submission" date="2018-03" db="EMBL/GenBank/DDBJ databases">
        <title>Genomic Encyclopedia of Type Strains, Phase III (KMG-III): the genomes of soil and plant-associated and newly described type strains.</title>
        <authorList>
            <person name="Whitman W."/>
        </authorList>
    </citation>
    <scope>NUCLEOTIDE SEQUENCE [LARGE SCALE GENOMIC DNA]</scope>
    <source>
        <strain evidence="2 3">CGMCC 1.9313</strain>
    </source>
</reference>
<accession>A0A2T0U935</accession>